<proteinExistence type="predicted"/>
<evidence type="ECO:0000256" key="1">
    <source>
        <dbReference type="SAM" id="MobiDB-lite"/>
    </source>
</evidence>
<accession>A0ABS8VJ87</accession>
<evidence type="ECO:0000313" key="2">
    <source>
        <dbReference type="EMBL" id="MCD9646411.1"/>
    </source>
</evidence>
<name>A0ABS8VJ87_DATST</name>
<organism evidence="2 3">
    <name type="scientific">Datura stramonium</name>
    <name type="common">Jimsonweed</name>
    <name type="synonym">Common thornapple</name>
    <dbReference type="NCBI Taxonomy" id="4076"/>
    <lineage>
        <taxon>Eukaryota</taxon>
        <taxon>Viridiplantae</taxon>
        <taxon>Streptophyta</taxon>
        <taxon>Embryophyta</taxon>
        <taxon>Tracheophyta</taxon>
        <taxon>Spermatophyta</taxon>
        <taxon>Magnoliopsida</taxon>
        <taxon>eudicotyledons</taxon>
        <taxon>Gunneridae</taxon>
        <taxon>Pentapetalae</taxon>
        <taxon>asterids</taxon>
        <taxon>lamiids</taxon>
        <taxon>Solanales</taxon>
        <taxon>Solanaceae</taxon>
        <taxon>Solanoideae</taxon>
        <taxon>Datureae</taxon>
        <taxon>Datura</taxon>
    </lineage>
</organism>
<keyword evidence="3" id="KW-1185">Reference proteome</keyword>
<protein>
    <submittedName>
        <fullName evidence="2">Uncharacterized protein</fullName>
    </submittedName>
</protein>
<dbReference type="Proteomes" id="UP000823775">
    <property type="component" value="Unassembled WGS sequence"/>
</dbReference>
<sequence>MSSSRSHNKGKAPMGVDIPQEVDVEEARRVSQLLFEIEGMEAYYISFKEKWPIIVEAQFDIDSFQADFPDIHNQFHVTTGPFKAQRPSELNSLLLLHASMRPGSVHHP</sequence>
<comment type="caution">
    <text evidence="2">The sequence shown here is derived from an EMBL/GenBank/DDBJ whole genome shotgun (WGS) entry which is preliminary data.</text>
</comment>
<dbReference type="EMBL" id="JACEIK010004787">
    <property type="protein sequence ID" value="MCD9646411.1"/>
    <property type="molecule type" value="Genomic_DNA"/>
</dbReference>
<evidence type="ECO:0000313" key="3">
    <source>
        <dbReference type="Proteomes" id="UP000823775"/>
    </source>
</evidence>
<gene>
    <name evidence="2" type="ORF">HAX54_036221</name>
</gene>
<feature type="region of interest" description="Disordered" evidence="1">
    <location>
        <begin position="1"/>
        <end position="20"/>
    </location>
</feature>
<feature type="compositionally biased region" description="Basic residues" evidence="1">
    <location>
        <begin position="1"/>
        <end position="10"/>
    </location>
</feature>
<reference evidence="2 3" key="1">
    <citation type="journal article" date="2021" name="BMC Genomics">
        <title>Datura genome reveals duplications of psychoactive alkaloid biosynthetic genes and high mutation rate following tissue culture.</title>
        <authorList>
            <person name="Rajewski A."/>
            <person name="Carter-House D."/>
            <person name="Stajich J."/>
            <person name="Litt A."/>
        </authorList>
    </citation>
    <scope>NUCLEOTIDE SEQUENCE [LARGE SCALE GENOMIC DNA]</scope>
    <source>
        <strain evidence="2">AR-01</strain>
    </source>
</reference>